<reference evidence="2" key="1">
    <citation type="journal article" date="2021" name="PeerJ">
        <title>Extensive microbial diversity within the chicken gut microbiome revealed by metagenomics and culture.</title>
        <authorList>
            <person name="Gilroy R."/>
            <person name="Ravi A."/>
            <person name="Getino M."/>
            <person name="Pursley I."/>
            <person name="Horton D.L."/>
            <person name="Alikhan N.F."/>
            <person name="Baker D."/>
            <person name="Gharbi K."/>
            <person name="Hall N."/>
            <person name="Watson M."/>
            <person name="Adriaenssens E.M."/>
            <person name="Foster-Nyarko E."/>
            <person name="Jarju S."/>
            <person name="Secka A."/>
            <person name="Antonio M."/>
            <person name="Oren A."/>
            <person name="Chaudhuri R.R."/>
            <person name="La Ragione R."/>
            <person name="Hildebrand F."/>
            <person name="Pallen M.J."/>
        </authorList>
    </citation>
    <scope>NUCLEOTIDE SEQUENCE</scope>
    <source>
        <strain evidence="2">CHK186-1790</strain>
    </source>
</reference>
<dbReference type="Pfam" id="PF14270">
    <property type="entry name" value="DUF4358"/>
    <property type="match status" value="1"/>
</dbReference>
<feature type="signal peptide" evidence="1">
    <location>
        <begin position="1"/>
        <end position="20"/>
    </location>
</feature>
<evidence type="ECO:0000313" key="2">
    <source>
        <dbReference type="EMBL" id="HJC40522.1"/>
    </source>
</evidence>
<proteinExistence type="predicted"/>
<gene>
    <name evidence="2" type="ORF">H9701_03085</name>
</gene>
<evidence type="ECO:0000313" key="3">
    <source>
        <dbReference type="Proteomes" id="UP000823882"/>
    </source>
</evidence>
<feature type="chain" id="PRO_5038845350" evidence="1">
    <location>
        <begin position="21"/>
        <end position="156"/>
    </location>
</feature>
<keyword evidence="1" id="KW-0732">Signal</keyword>
<dbReference type="Proteomes" id="UP000823882">
    <property type="component" value="Unassembled WGS sequence"/>
</dbReference>
<evidence type="ECO:0000256" key="1">
    <source>
        <dbReference type="SAM" id="SignalP"/>
    </source>
</evidence>
<dbReference type="AlphaFoldDB" id="A0A9D2NZ02"/>
<reference evidence="2" key="2">
    <citation type="submission" date="2021-04" db="EMBL/GenBank/DDBJ databases">
        <authorList>
            <person name="Gilroy R."/>
        </authorList>
    </citation>
    <scope>NUCLEOTIDE SEQUENCE</scope>
    <source>
        <strain evidence="2">CHK186-1790</strain>
    </source>
</reference>
<organism evidence="2 3">
    <name type="scientific">Candidatus Intestinimonas pullistercoris</name>
    <dbReference type="NCBI Taxonomy" id="2838623"/>
    <lineage>
        <taxon>Bacteria</taxon>
        <taxon>Bacillati</taxon>
        <taxon>Bacillota</taxon>
        <taxon>Clostridia</taxon>
        <taxon>Eubacteriales</taxon>
        <taxon>Intestinimonas</taxon>
    </lineage>
</organism>
<dbReference type="InterPro" id="IPR025648">
    <property type="entry name" value="DUF4358"/>
</dbReference>
<protein>
    <submittedName>
        <fullName evidence="2">DUF4358 domain-containing protein</fullName>
    </submittedName>
</protein>
<dbReference type="EMBL" id="DWWJ01000061">
    <property type="protein sequence ID" value="HJC40522.1"/>
    <property type="molecule type" value="Genomic_DNA"/>
</dbReference>
<comment type="caution">
    <text evidence="2">The sequence shown here is derived from an EMBL/GenBank/DDBJ whole genome shotgun (WGS) entry which is preliminary data.</text>
</comment>
<dbReference type="PROSITE" id="PS51257">
    <property type="entry name" value="PROKAR_LIPOPROTEIN"/>
    <property type="match status" value="1"/>
</dbReference>
<accession>A0A9D2NZ02</accession>
<name>A0A9D2NZ02_9FIRM</name>
<sequence length="156" mass="16249">MKQALTALALALLLGLSACSGGKSTAPTAYDPAATSKALLDSGAFAQELEALDADMAAPYLGLSQEPEEAVVYTSLEGGYEELAVLSFADEAAAQTALEEVQAHVAAQVETETETQYKPEDLPKLQSARTEQAGNTVLLVVAADYDKVQEALDGLN</sequence>